<dbReference type="InterPro" id="IPR011051">
    <property type="entry name" value="RmlC_Cupin_sf"/>
</dbReference>
<evidence type="ECO:0000313" key="4">
    <source>
        <dbReference type="Proteomes" id="UP000310636"/>
    </source>
</evidence>
<gene>
    <name evidence="3" type="ORF">E6C55_31420</name>
</gene>
<dbReference type="Gene3D" id="2.60.120.10">
    <property type="entry name" value="Jelly Rolls"/>
    <property type="match status" value="1"/>
</dbReference>
<comment type="caution">
    <text evidence="3">The sequence shown here is derived from an EMBL/GenBank/DDBJ whole genome shotgun (WGS) entry which is preliminary data.</text>
</comment>
<keyword evidence="1" id="KW-0479">Metal-binding</keyword>
<evidence type="ECO:0000313" key="3">
    <source>
        <dbReference type="EMBL" id="THF72911.1"/>
    </source>
</evidence>
<dbReference type="OrthoDB" id="9808275at2"/>
<keyword evidence="3" id="KW-0413">Isomerase</keyword>
<dbReference type="GO" id="GO:0016853">
    <property type="term" value="F:isomerase activity"/>
    <property type="evidence" value="ECO:0007669"/>
    <property type="project" value="UniProtKB-KW"/>
</dbReference>
<organism evidence="3 4">
    <name type="scientific">Cohnella fermenti</name>
    <dbReference type="NCBI Taxonomy" id="2565925"/>
    <lineage>
        <taxon>Bacteria</taxon>
        <taxon>Bacillati</taxon>
        <taxon>Bacillota</taxon>
        <taxon>Bacilli</taxon>
        <taxon>Bacillales</taxon>
        <taxon>Paenibacillaceae</taxon>
        <taxon>Cohnella</taxon>
    </lineage>
</organism>
<protein>
    <submittedName>
        <fullName evidence="3">Mannose-6-phosphate isomerase</fullName>
    </submittedName>
</protein>
<dbReference type="GO" id="GO:0046872">
    <property type="term" value="F:metal ion binding"/>
    <property type="evidence" value="ECO:0007669"/>
    <property type="project" value="UniProtKB-KW"/>
</dbReference>
<dbReference type="CDD" id="cd07010">
    <property type="entry name" value="cupin_PMI_type_I_N_bac"/>
    <property type="match status" value="1"/>
</dbReference>
<dbReference type="Proteomes" id="UP000310636">
    <property type="component" value="Unassembled WGS sequence"/>
</dbReference>
<dbReference type="InterPro" id="IPR051804">
    <property type="entry name" value="Carb_Metab_Reg_Kinase/Isom"/>
</dbReference>
<sequence>MFNKRPINRVDTLRIELASEYKEVLPLVAKLADSDEPVNTLLIDGTHGADFEGFAAKLAASLEERSIRTAIIRTRDYLRSGEELRQQFAENITDNRAFGRVTASGTIADYFRPTAPDEWREEKLKQGRLASGAGGPLRIILLGPGARWLEGGRRPGVFLDVSRERQQRLYEGELLNFGLDENEDALEKYKIAFFVEWPIVERYRKEHLERFDFYVDMNDPESPVATGTGELLRLIAEAASAPMRVKPFFAPGVWGGQYLKRLAGLPEQWDNCAWCFEPIAPENSILLGSGEKTIEIPFTLVMNSAYRTVLGDRVSGLFGDFFPIRMNYLDTMGGSNLSVQVHPKQEYIRERFNYILEQQESYYMMEQKPGSKVYLGLTESCTEERFLAAVADAQMTGTPFDFTEYVQEWECEKGDLFLIPTGTVHCSGSDNFVLEISATTWWFTFKLYDYVRPGLDGKPRPIDIGHAAPNIDWHKQTDWVGRELIARPALLSRQGANEEYALGRREDLLFYVNRIHLAEQWTDDTRGEVLLLNLVEGQRVRLEPIAAPDKAVELDYAESYIVPAAVGAYRLINLGSAPAKLIKAGVSPQWERAVAYE</sequence>
<name>A0A4S4BF58_9BACL</name>
<keyword evidence="4" id="KW-1185">Reference proteome</keyword>
<dbReference type="RefSeq" id="WP_136373802.1">
    <property type="nucleotide sequence ID" value="NZ_SSOB01000067.1"/>
</dbReference>
<dbReference type="InterPro" id="IPR014710">
    <property type="entry name" value="RmlC-like_jellyroll"/>
</dbReference>
<dbReference type="EMBL" id="SSOB01000067">
    <property type="protein sequence ID" value="THF72911.1"/>
    <property type="molecule type" value="Genomic_DNA"/>
</dbReference>
<accession>A0A4S4BF58</accession>
<dbReference type="PANTHER" id="PTHR42742">
    <property type="entry name" value="TRANSCRIPTIONAL REPRESSOR MPRA"/>
    <property type="match status" value="1"/>
</dbReference>
<dbReference type="SUPFAM" id="SSF51182">
    <property type="entry name" value="RmlC-like cupins"/>
    <property type="match status" value="1"/>
</dbReference>
<proteinExistence type="predicted"/>
<keyword evidence="2" id="KW-0862">Zinc</keyword>
<dbReference type="AlphaFoldDB" id="A0A4S4BF58"/>
<evidence type="ECO:0000256" key="1">
    <source>
        <dbReference type="ARBA" id="ARBA00022723"/>
    </source>
</evidence>
<dbReference type="PANTHER" id="PTHR42742:SF3">
    <property type="entry name" value="FRUCTOKINASE"/>
    <property type="match status" value="1"/>
</dbReference>
<reference evidence="3 4" key="1">
    <citation type="submission" date="2019-04" db="EMBL/GenBank/DDBJ databases">
        <title>Cohnella sp. nov. isolated from preserved vegetables.</title>
        <authorList>
            <person name="Lin S.-Y."/>
            <person name="Hung M.-H."/>
            <person name="Young C.-C."/>
        </authorList>
    </citation>
    <scope>NUCLEOTIDE SEQUENCE [LARGE SCALE GENOMIC DNA]</scope>
    <source>
        <strain evidence="3 4">CC-MHH1044</strain>
    </source>
</reference>
<evidence type="ECO:0000256" key="2">
    <source>
        <dbReference type="ARBA" id="ARBA00022833"/>
    </source>
</evidence>